<evidence type="ECO:0008006" key="4">
    <source>
        <dbReference type="Google" id="ProtNLM"/>
    </source>
</evidence>
<proteinExistence type="predicted"/>
<name>A0ABX9LWN3_9LACO</name>
<keyword evidence="3" id="KW-1185">Reference proteome</keyword>
<reference evidence="2 3" key="1">
    <citation type="submission" date="2018-07" db="EMBL/GenBank/DDBJ databases">
        <title>Genome sequences of six Lactobacillus spp. isolated from bumble bee guts.</title>
        <authorList>
            <person name="Motta E.V.S."/>
            <person name="Moran N.A."/>
        </authorList>
    </citation>
    <scope>NUCLEOTIDE SEQUENCE [LARGE SCALE GENOMIC DNA]</scope>
    <source>
        <strain evidence="2 3">BI-4G</strain>
    </source>
</reference>
<feature type="region of interest" description="Disordered" evidence="1">
    <location>
        <begin position="145"/>
        <end position="166"/>
    </location>
</feature>
<protein>
    <recommendedName>
        <fullName evidence="4">Phage protein</fullName>
    </recommendedName>
</protein>
<evidence type="ECO:0000256" key="1">
    <source>
        <dbReference type="SAM" id="MobiDB-lite"/>
    </source>
</evidence>
<organism evidence="2 3">
    <name type="scientific">Lactobacillus bombicola</name>
    <dbReference type="NCBI Taxonomy" id="1505723"/>
    <lineage>
        <taxon>Bacteria</taxon>
        <taxon>Bacillati</taxon>
        <taxon>Bacillota</taxon>
        <taxon>Bacilli</taxon>
        <taxon>Lactobacillales</taxon>
        <taxon>Lactobacillaceae</taxon>
        <taxon>Lactobacillus</taxon>
    </lineage>
</organism>
<dbReference type="RefSeq" id="WP_118896694.1">
    <property type="nucleotide sequence ID" value="NZ_QOCT01000009.1"/>
</dbReference>
<dbReference type="EMBL" id="QOCU01000001">
    <property type="protein sequence ID" value="RHW53559.1"/>
    <property type="molecule type" value="Genomic_DNA"/>
</dbReference>
<accession>A0ABX9LWN3</accession>
<dbReference type="Proteomes" id="UP000283380">
    <property type="component" value="Unassembled WGS sequence"/>
</dbReference>
<gene>
    <name evidence="2" type="ORF">DS834_01075</name>
</gene>
<evidence type="ECO:0000313" key="2">
    <source>
        <dbReference type="EMBL" id="RHW53559.1"/>
    </source>
</evidence>
<evidence type="ECO:0000313" key="3">
    <source>
        <dbReference type="Proteomes" id="UP000283380"/>
    </source>
</evidence>
<feature type="compositionally biased region" description="Basic residues" evidence="1">
    <location>
        <begin position="145"/>
        <end position="158"/>
    </location>
</feature>
<comment type="caution">
    <text evidence="2">The sequence shown here is derived from an EMBL/GenBank/DDBJ whole genome shotgun (WGS) entry which is preliminary data.</text>
</comment>
<sequence>MDGFGIFLTNYKNNKTIQLPVNPTELKLKYEGDDKSQTIVNLGEINQLGNLKLVEIAIESTLPVDSRTYLAVDDLKEPDFYIDFIKKIQKAKGHLQLVVAKTKISMPMTISSFEYGFEEGYDEEYKYTLELKQYRNFAAKKIGLTKKGKKKKSKKGKSRISPPKKFGVGSNVVVNGRLYMDSNGNGPGAYEKNAQRKVINIATGHKYPICVGINGSARGWVRKGDVKKA</sequence>